<reference evidence="7" key="2">
    <citation type="submission" date="2020-09" db="EMBL/GenBank/DDBJ databases">
        <authorList>
            <person name="Sun Q."/>
            <person name="Kim S."/>
        </authorList>
    </citation>
    <scope>NUCLEOTIDE SEQUENCE</scope>
    <source>
        <strain evidence="7">KCTC 42731</strain>
    </source>
</reference>
<dbReference type="PANTHER" id="PTHR43065:SF47">
    <property type="match status" value="1"/>
</dbReference>
<dbReference type="AlphaFoldDB" id="A0A919EJP9"/>
<dbReference type="SUPFAM" id="SSF55874">
    <property type="entry name" value="ATPase domain of HSP90 chaperone/DNA topoisomerase II/histidine kinase"/>
    <property type="match status" value="1"/>
</dbReference>
<evidence type="ECO:0000256" key="4">
    <source>
        <dbReference type="SAM" id="Phobius"/>
    </source>
</evidence>
<sequence length="633" mass="71459">MSFTWFKSPKVILTLVVLLLCSLFSVNAQQLDGEQVKTAYLYNFLKHVNWPNDSDKKRYVIAIYQNDAFFQIVKSQLSGRQVKNTDIEVISADSLTQAAQADLVYVEVSPAIDITLLASDLRKTNTLLVTYNSEDKHNIMINLFLNVETSAIGFEINKSNIVYEGLSISNELLLLGGTEIDVAQLYRETEVAMQKMRLREAELKADLAQQSASLKNTSVKLRQLNEELEQRQHIAEQRQIELLALKKDINQQQQSLSIKEKQLSDVIVQLTAMKQDLEKQQSEVSAKELKNIEMEERIAKNRNIISKQRSQINQQGLQLDQKNVELEQRSALIEQQQFYLMILAIFISAVIFISILLVMLFIKNKKTTRKLSQTLTNLKEMQDQLVQSEKLASLGKLTAGIAHEINTPLGIAVTSTSSSLESTKEIKTLFEDSRLTKSAMKRYVTDMEHAAQLNTSSLNRVIELLNNFKQVAADQVVGEVRSINLPAYINEVMQTLSAELKRFHVSYQYSGEHQVEITTIPGALAQVLTNLVTNSLKHGFENRDQGNITIDVNKADDMVEVVYTDDGVGMNQEVLQNIFEPFFTTKRHSGGTGLGMNIVHNIIRQKLQGNISIESKPNEGAIFTLQLPLEISH</sequence>
<evidence type="ECO:0000313" key="8">
    <source>
        <dbReference type="Proteomes" id="UP000623842"/>
    </source>
</evidence>
<dbReference type="Gene3D" id="1.10.287.130">
    <property type="match status" value="1"/>
</dbReference>
<proteinExistence type="predicted"/>
<evidence type="ECO:0000259" key="6">
    <source>
        <dbReference type="PROSITE" id="PS50109"/>
    </source>
</evidence>
<protein>
    <recommendedName>
        <fullName evidence="2">histidine kinase</fullName>
        <ecNumber evidence="2">2.7.13.3</ecNumber>
    </recommendedName>
</protein>
<dbReference type="EC" id="2.7.13.3" evidence="2"/>
<dbReference type="InterPro" id="IPR005467">
    <property type="entry name" value="His_kinase_dom"/>
</dbReference>
<evidence type="ECO:0000313" key="7">
    <source>
        <dbReference type="EMBL" id="GHF88903.1"/>
    </source>
</evidence>
<comment type="catalytic activity">
    <reaction evidence="1">
        <text>ATP + protein L-histidine = ADP + protein N-phospho-L-histidine.</text>
        <dbReference type="EC" id="2.7.13.3"/>
    </reaction>
</comment>
<dbReference type="EMBL" id="BNCK01000003">
    <property type="protein sequence ID" value="GHF88903.1"/>
    <property type="molecule type" value="Genomic_DNA"/>
</dbReference>
<dbReference type="SMART" id="SM00387">
    <property type="entry name" value="HATPase_c"/>
    <property type="match status" value="1"/>
</dbReference>
<dbReference type="Pfam" id="PF02518">
    <property type="entry name" value="HATPase_c"/>
    <property type="match status" value="1"/>
</dbReference>
<keyword evidence="4" id="KW-1133">Transmembrane helix</keyword>
<accession>A0A919EJP9</accession>
<dbReference type="InterPro" id="IPR036890">
    <property type="entry name" value="HATPase_C_sf"/>
</dbReference>
<dbReference type="PROSITE" id="PS50109">
    <property type="entry name" value="HIS_KIN"/>
    <property type="match status" value="1"/>
</dbReference>
<evidence type="ECO:0000256" key="5">
    <source>
        <dbReference type="SAM" id="SignalP"/>
    </source>
</evidence>
<dbReference type="Proteomes" id="UP000623842">
    <property type="component" value="Unassembled WGS sequence"/>
</dbReference>
<dbReference type="InterPro" id="IPR025293">
    <property type="entry name" value="YfiR/HmsC-like"/>
</dbReference>
<keyword evidence="5" id="KW-0732">Signal</keyword>
<feature type="transmembrane region" description="Helical" evidence="4">
    <location>
        <begin position="338"/>
        <end position="362"/>
    </location>
</feature>
<organism evidence="7 8">
    <name type="scientific">Thalassotalea marina</name>
    <dbReference type="NCBI Taxonomy" id="1673741"/>
    <lineage>
        <taxon>Bacteria</taxon>
        <taxon>Pseudomonadati</taxon>
        <taxon>Pseudomonadota</taxon>
        <taxon>Gammaproteobacteria</taxon>
        <taxon>Alteromonadales</taxon>
        <taxon>Colwelliaceae</taxon>
        <taxon>Thalassotalea</taxon>
    </lineage>
</organism>
<feature type="domain" description="Histidine kinase" evidence="6">
    <location>
        <begin position="400"/>
        <end position="631"/>
    </location>
</feature>
<feature type="coiled-coil region" evidence="3">
    <location>
        <begin position="364"/>
        <end position="391"/>
    </location>
</feature>
<keyword evidence="4" id="KW-0472">Membrane</keyword>
<dbReference type="InterPro" id="IPR003594">
    <property type="entry name" value="HATPase_dom"/>
</dbReference>
<feature type="chain" id="PRO_5036826051" description="histidine kinase" evidence="5">
    <location>
        <begin position="29"/>
        <end position="633"/>
    </location>
</feature>
<evidence type="ECO:0000256" key="1">
    <source>
        <dbReference type="ARBA" id="ARBA00000085"/>
    </source>
</evidence>
<keyword evidence="8" id="KW-1185">Reference proteome</keyword>
<dbReference type="SUPFAM" id="SSF47384">
    <property type="entry name" value="Homodimeric domain of signal transducing histidine kinase"/>
    <property type="match status" value="1"/>
</dbReference>
<feature type="signal peptide" evidence="5">
    <location>
        <begin position="1"/>
        <end position="28"/>
    </location>
</feature>
<dbReference type="Gene3D" id="3.30.565.10">
    <property type="entry name" value="Histidine kinase-like ATPase, C-terminal domain"/>
    <property type="match status" value="1"/>
</dbReference>
<dbReference type="InterPro" id="IPR004358">
    <property type="entry name" value="Sig_transdc_His_kin-like_C"/>
</dbReference>
<gene>
    <name evidence="7" type="ORF">GCM10017161_15840</name>
</gene>
<dbReference type="Pfam" id="PF13689">
    <property type="entry name" value="DUF4154"/>
    <property type="match status" value="1"/>
</dbReference>
<dbReference type="PRINTS" id="PR00344">
    <property type="entry name" value="BCTRLSENSOR"/>
</dbReference>
<keyword evidence="3" id="KW-0175">Coiled coil</keyword>
<dbReference type="CDD" id="cd00075">
    <property type="entry name" value="HATPase"/>
    <property type="match status" value="1"/>
</dbReference>
<dbReference type="PANTHER" id="PTHR43065">
    <property type="entry name" value="SENSOR HISTIDINE KINASE"/>
    <property type="match status" value="1"/>
</dbReference>
<dbReference type="InterPro" id="IPR036097">
    <property type="entry name" value="HisK_dim/P_sf"/>
</dbReference>
<dbReference type="GO" id="GO:0000155">
    <property type="term" value="F:phosphorelay sensor kinase activity"/>
    <property type="evidence" value="ECO:0007669"/>
    <property type="project" value="InterPro"/>
</dbReference>
<keyword evidence="4" id="KW-0812">Transmembrane</keyword>
<reference evidence="7" key="1">
    <citation type="journal article" date="2014" name="Int. J. Syst. Evol. Microbiol.">
        <title>Complete genome sequence of Corynebacterium casei LMG S-19264T (=DSM 44701T), isolated from a smear-ripened cheese.</title>
        <authorList>
            <consortium name="US DOE Joint Genome Institute (JGI-PGF)"/>
            <person name="Walter F."/>
            <person name="Albersmeier A."/>
            <person name="Kalinowski J."/>
            <person name="Ruckert C."/>
        </authorList>
    </citation>
    <scope>NUCLEOTIDE SEQUENCE</scope>
    <source>
        <strain evidence="7">KCTC 42731</strain>
    </source>
</reference>
<feature type="coiled-coil region" evidence="3">
    <location>
        <begin position="207"/>
        <end position="297"/>
    </location>
</feature>
<name>A0A919EJP9_9GAMM</name>
<evidence type="ECO:0000256" key="2">
    <source>
        <dbReference type="ARBA" id="ARBA00012438"/>
    </source>
</evidence>
<dbReference type="RefSeq" id="WP_189768990.1">
    <property type="nucleotide sequence ID" value="NZ_BNCK01000003.1"/>
</dbReference>
<evidence type="ECO:0000256" key="3">
    <source>
        <dbReference type="SAM" id="Coils"/>
    </source>
</evidence>
<comment type="caution">
    <text evidence="7">The sequence shown here is derived from an EMBL/GenBank/DDBJ whole genome shotgun (WGS) entry which is preliminary data.</text>
</comment>